<evidence type="ECO:0000313" key="2">
    <source>
        <dbReference type="EMBL" id="MFI2474729.1"/>
    </source>
</evidence>
<dbReference type="InterPro" id="IPR000073">
    <property type="entry name" value="AB_hydrolase_1"/>
</dbReference>
<feature type="domain" description="AB hydrolase-1" evidence="1">
    <location>
        <begin position="59"/>
        <end position="311"/>
    </location>
</feature>
<keyword evidence="3" id="KW-1185">Reference proteome</keyword>
<dbReference type="InterPro" id="IPR000639">
    <property type="entry name" value="Epox_hydrolase-like"/>
</dbReference>
<dbReference type="Pfam" id="PF12697">
    <property type="entry name" value="Abhydrolase_6"/>
    <property type="match status" value="1"/>
</dbReference>
<gene>
    <name evidence="2" type="ORF">ACH49W_15245</name>
</gene>
<dbReference type="PANTHER" id="PTHR43798:SF33">
    <property type="entry name" value="HYDROLASE, PUTATIVE (AFU_ORTHOLOGUE AFUA_2G14860)-RELATED"/>
    <property type="match status" value="1"/>
</dbReference>
<sequence>MDDTVATPIPANGCRAGAHAQCLFDMEEFANWRANGHRFTHRGHQIFWTEGGGGPEGVLLCVHGFPTASWDWHAVWPGLCQRFARVLAADMIGFGWSAKPRTYDYSIADQADLQEQLLREQGVQRFHLLAHDYGDTVAQEMLARDAERRASGDDSLIIESVCLLNGGLFPETHRARLVQRLLAGPLGPLAGIFGGEATFGRSLSAVFGPDTRPSAAELHQFWMLWSSKHGKSIGHKLIRYMAERRKNRERWVGALQRTEVPVRLIDGLRDPVSGAHMVERYRELIDHPDVVELPDIGHYPQIEAPQRTLDAFLEFHRTRVR</sequence>
<comment type="caution">
    <text evidence="2">The sequence shown here is derived from an EMBL/GenBank/DDBJ whole genome shotgun (WGS) entry which is preliminary data.</text>
</comment>
<evidence type="ECO:0000313" key="3">
    <source>
        <dbReference type="Proteomes" id="UP001611415"/>
    </source>
</evidence>
<dbReference type="Gene3D" id="3.40.50.1820">
    <property type="entry name" value="alpha/beta hydrolase"/>
    <property type="match status" value="1"/>
</dbReference>
<dbReference type="PRINTS" id="PR00412">
    <property type="entry name" value="EPOXHYDRLASE"/>
</dbReference>
<dbReference type="Proteomes" id="UP001611415">
    <property type="component" value="Unassembled WGS sequence"/>
</dbReference>
<name>A0ABW7X136_9NOCA</name>
<dbReference type="PANTHER" id="PTHR43798">
    <property type="entry name" value="MONOACYLGLYCEROL LIPASE"/>
    <property type="match status" value="1"/>
</dbReference>
<dbReference type="SUPFAM" id="SSF53474">
    <property type="entry name" value="alpha/beta-Hydrolases"/>
    <property type="match status" value="1"/>
</dbReference>
<dbReference type="EMBL" id="JBIRYO010000008">
    <property type="protein sequence ID" value="MFI2474729.1"/>
    <property type="molecule type" value="Genomic_DNA"/>
</dbReference>
<dbReference type="GO" id="GO:0016787">
    <property type="term" value="F:hydrolase activity"/>
    <property type="evidence" value="ECO:0007669"/>
    <property type="project" value="UniProtKB-KW"/>
</dbReference>
<keyword evidence="2" id="KW-0378">Hydrolase</keyword>
<dbReference type="InterPro" id="IPR029058">
    <property type="entry name" value="AB_hydrolase_fold"/>
</dbReference>
<dbReference type="InterPro" id="IPR050266">
    <property type="entry name" value="AB_hydrolase_sf"/>
</dbReference>
<reference evidence="2 3" key="1">
    <citation type="submission" date="2024-10" db="EMBL/GenBank/DDBJ databases">
        <title>The Natural Products Discovery Center: Release of the First 8490 Sequenced Strains for Exploring Actinobacteria Biosynthetic Diversity.</title>
        <authorList>
            <person name="Kalkreuter E."/>
            <person name="Kautsar S.A."/>
            <person name="Yang D."/>
            <person name="Bader C.D."/>
            <person name="Teijaro C.N."/>
            <person name="Fluegel L."/>
            <person name="Davis C.M."/>
            <person name="Simpson J.R."/>
            <person name="Lauterbach L."/>
            <person name="Steele A.D."/>
            <person name="Gui C."/>
            <person name="Meng S."/>
            <person name="Li G."/>
            <person name="Viehrig K."/>
            <person name="Ye F."/>
            <person name="Su P."/>
            <person name="Kiefer A.F."/>
            <person name="Nichols A."/>
            <person name="Cepeda A.J."/>
            <person name="Yan W."/>
            <person name="Fan B."/>
            <person name="Jiang Y."/>
            <person name="Adhikari A."/>
            <person name="Zheng C.-J."/>
            <person name="Schuster L."/>
            <person name="Cowan T.M."/>
            <person name="Smanski M.J."/>
            <person name="Chevrette M.G."/>
            <person name="De Carvalho L.P.S."/>
            <person name="Shen B."/>
        </authorList>
    </citation>
    <scope>NUCLEOTIDE SEQUENCE [LARGE SCALE GENOMIC DNA]</scope>
    <source>
        <strain evidence="2 3">NPDC019275</strain>
    </source>
</reference>
<evidence type="ECO:0000259" key="1">
    <source>
        <dbReference type="Pfam" id="PF12697"/>
    </source>
</evidence>
<accession>A0ABW7X136</accession>
<protein>
    <submittedName>
        <fullName evidence="2">Alpha/beta fold hydrolase</fullName>
    </submittedName>
</protein>
<proteinExistence type="predicted"/>
<organism evidence="2 3">
    <name type="scientific">Nocardia xishanensis</name>
    <dbReference type="NCBI Taxonomy" id="238964"/>
    <lineage>
        <taxon>Bacteria</taxon>
        <taxon>Bacillati</taxon>
        <taxon>Actinomycetota</taxon>
        <taxon>Actinomycetes</taxon>
        <taxon>Mycobacteriales</taxon>
        <taxon>Nocardiaceae</taxon>
        <taxon>Nocardia</taxon>
    </lineage>
</organism>
<dbReference type="RefSeq" id="WP_397092831.1">
    <property type="nucleotide sequence ID" value="NZ_JBIRYO010000008.1"/>
</dbReference>